<evidence type="ECO:0000313" key="3">
    <source>
        <dbReference type="Proteomes" id="UP001597260"/>
    </source>
</evidence>
<protein>
    <submittedName>
        <fullName evidence="2">PQQ-binding-like beta-propeller repeat protein</fullName>
    </submittedName>
</protein>
<comment type="caution">
    <text evidence="2">The sequence shown here is derived from an EMBL/GenBank/DDBJ whole genome shotgun (WGS) entry which is preliminary data.</text>
</comment>
<dbReference type="Pfam" id="PF13360">
    <property type="entry name" value="PQQ_2"/>
    <property type="match status" value="1"/>
</dbReference>
<dbReference type="SUPFAM" id="SSF50998">
    <property type="entry name" value="Quinoprotein alcohol dehydrogenase-like"/>
    <property type="match status" value="1"/>
</dbReference>
<reference evidence="3" key="1">
    <citation type="journal article" date="2019" name="Int. J. Syst. Evol. Microbiol.">
        <title>The Global Catalogue of Microorganisms (GCM) 10K type strain sequencing project: providing services to taxonomists for standard genome sequencing and annotation.</title>
        <authorList>
            <consortium name="The Broad Institute Genomics Platform"/>
            <consortium name="The Broad Institute Genome Sequencing Center for Infectious Disease"/>
            <person name="Wu L."/>
            <person name="Ma J."/>
        </authorList>
    </citation>
    <scope>NUCLEOTIDE SEQUENCE [LARGE SCALE GENOMIC DNA]</scope>
    <source>
        <strain evidence="3">JCM 31037</strain>
    </source>
</reference>
<dbReference type="Proteomes" id="UP001597260">
    <property type="component" value="Unassembled WGS sequence"/>
</dbReference>
<dbReference type="InterPro" id="IPR011047">
    <property type="entry name" value="Quinoprotein_ADH-like_sf"/>
</dbReference>
<feature type="domain" description="Pyrrolo-quinoline quinone repeat" evidence="1">
    <location>
        <begin position="61"/>
        <end position="198"/>
    </location>
</feature>
<dbReference type="PANTHER" id="PTHR34512:SF30">
    <property type="entry name" value="OUTER MEMBRANE PROTEIN ASSEMBLY FACTOR BAMB"/>
    <property type="match status" value="1"/>
</dbReference>
<gene>
    <name evidence="2" type="ORF">ACFQ4H_01980</name>
</gene>
<dbReference type="PANTHER" id="PTHR34512">
    <property type="entry name" value="CELL SURFACE PROTEIN"/>
    <property type="match status" value="1"/>
</dbReference>
<evidence type="ECO:0000313" key="2">
    <source>
        <dbReference type="EMBL" id="MFD1319853.1"/>
    </source>
</evidence>
<sequence>MVIIELGERRDEVPLDTEPRLPRWLSLRWPRLILVLILLLAVVTAGDPLPRYLPELVIPARLGAQLTIEGDRLFLSEPTEDGGQISAIRASDGRRLWQSPPMVGQPTIYGLLSGRLILTASREPGETGETAAVDPKTGALSWRHPATLAGIGTGDVLLLRDGEVRNQQPSMLMAVDPASGSVVWSHRVPAGATLSTSFSYSSGTERISQIMVGLPSGRVELREMTTGALIRAIDLPPRLPEDQQRMPYIVGDLLIAPGDNDQITAYGLDRLEHRWTIQRDRNRVFGPIDCGDSLCFFHPSGGIWAVDASTGKDRWADAKWGMVSSLDGYLLATEADLTRRPPMLAVLASDTGRVLGELGRWNIAGPVADGRPVAAIRSDSDGRAWIAWLDLAKQKARIVLVVRDVSGDCYVHPDGGTGVLICRRSDGAIMVWRLPA</sequence>
<name>A0ABW3Y9P2_9ACTN</name>
<dbReference type="InterPro" id="IPR002372">
    <property type="entry name" value="PQQ_rpt_dom"/>
</dbReference>
<keyword evidence="3" id="KW-1185">Reference proteome</keyword>
<dbReference type="Gene3D" id="2.130.10.10">
    <property type="entry name" value="YVTN repeat-like/Quinoprotein amine dehydrogenase"/>
    <property type="match status" value="1"/>
</dbReference>
<dbReference type="InterPro" id="IPR015943">
    <property type="entry name" value="WD40/YVTN_repeat-like_dom_sf"/>
</dbReference>
<accession>A0ABW3Y9P2</accession>
<dbReference type="Gene3D" id="2.40.10.480">
    <property type="match status" value="1"/>
</dbReference>
<organism evidence="2 3">
    <name type="scientific">Micromonospora sonneratiae</name>
    <dbReference type="NCBI Taxonomy" id="1184706"/>
    <lineage>
        <taxon>Bacteria</taxon>
        <taxon>Bacillati</taxon>
        <taxon>Actinomycetota</taxon>
        <taxon>Actinomycetes</taxon>
        <taxon>Micromonosporales</taxon>
        <taxon>Micromonosporaceae</taxon>
        <taxon>Micromonospora</taxon>
    </lineage>
</organism>
<evidence type="ECO:0000259" key="1">
    <source>
        <dbReference type="Pfam" id="PF13360"/>
    </source>
</evidence>
<dbReference type="EMBL" id="JBHTMP010000002">
    <property type="protein sequence ID" value="MFD1319853.1"/>
    <property type="molecule type" value="Genomic_DNA"/>
</dbReference>
<proteinExistence type="predicted"/>
<dbReference type="RefSeq" id="WP_377566258.1">
    <property type="nucleotide sequence ID" value="NZ_JBHTMP010000002.1"/>
</dbReference>